<dbReference type="Proteomes" id="UP000479710">
    <property type="component" value="Unassembled WGS sequence"/>
</dbReference>
<dbReference type="OrthoDB" id="785600at2759"/>
<gene>
    <name evidence="1" type="ORF">E2562_037283</name>
</gene>
<protein>
    <recommendedName>
        <fullName evidence="3">Retrotransposon Copia-like N-terminal domain-containing protein</fullName>
    </recommendedName>
</protein>
<keyword evidence="2" id="KW-1185">Reference proteome</keyword>
<dbReference type="EMBL" id="SPHZ02000005">
    <property type="protein sequence ID" value="KAF0920810.1"/>
    <property type="molecule type" value="Genomic_DNA"/>
</dbReference>
<evidence type="ECO:0000313" key="2">
    <source>
        <dbReference type="Proteomes" id="UP000479710"/>
    </source>
</evidence>
<comment type="caution">
    <text evidence="1">The sequence shown here is derived from an EMBL/GenBank/DDBJ whole genome shotgun (WGS) entry which is preliminary data.</text>
</comment>
<reference evidence="1 2" key="1">
    <citation type="submission" date="2019-11" db="EMBL/GenBank/DDBJ databases">
        <title>Whole genome sequence of Oryza granulata.</title>
        <authorList>
            <person name="Li W."/>
        </authorList>
    </citation>
    <scope>NUCLEOTIDE SEQUENCE [LARGE SCALE GENOMIC DNA]</scope>
    <source>
        <strain evidence="2">cv. Menghai</strain>
        <tissue evidence="1">Leaf</tissue>
    </source>
</reference>
<accession>A0A6G1E7Q2</accession>
<evidence type="ECO:0000313" key="1">
    <source>
        <dbReference type="EMBL" id="KAF0920810.1"/>
    </source>
</evidence>
<evidence type="ECO:0008006" key="3">
    <source>
        <dbReference type="Google" id="ProtNLM"/>
    </source>
</evidence>
<proteinExistence type="predicted"/>
<name>A0A6G1E7Q2_9ORYZ</name>
<sequence>MAALSSSSGSGNTNPFLGHPMLEKLEKANFALWKGQISAMVRGARLQGYLTGTVQVPEAEVSTIIDGKVVKKPNLAYEDWEAVDQ</sequence>
<dbReference type="AlphaFoldDB" id="A0A6G1E7Q2"/>
<organism evidence="1 2">
    <name type="scientific">Oryza meyeriana var. granulata</name>
    <dbReference type="NCBI Taxonomy" id="110450"/>
    <lineage>
        <taxon>Eukaryota</taxon>
        <taxon>Viridiplantae</taxon>
        <taxon>Streptophyta</taxon>
        <taxon>Embryophyta</taxon>
        <taxon>Tracheophyta</taxon>
        <taxon>Spermatophyta</taxon>
        <taxon>Magnoliopsida</taxon>
        <taxon>Liliopsida</taxon>
        <taxon>Poales</taxon>
        <taxon>Poaceae</taxon>
        <taxon>BOP clade</taxon>
        <taxon>Oryzoideae</taxon>
        <taxon>Oryzeae</taxon>
        <taxon>Oryzinae</taxon>
        <taxon>Oryza</taxon>
        <taxon>Oryza meyeriana</taxon>
    </lineage>
</organism>